<dbReference type="HOGENOM" id="CLU_020336_53_0_1"/>
<evidence type="ECO:0000313" key="5">
    <source>
        <dbReference type="Proteomes" id="UP000005666"/>
    </source>
</evidence>
<dbReference type="InterPro" id="IPR000073">
    <property type="entry name" value="AB_hydrolase_1"/>
</dbReference>
<evidence type="ECO:0000256" key="2">
    <source>
        <dbReference type="ARBA" id="ARBA00022801"/>
    </source>
</evidence>
<name>G8BV06_TETPH</name>
<dbReference type="Pfam" id="PF00561">
    <property type="entry name" value="Abhydrolase_1"/>
    <property type="match status" value="1"/>
</dbReference>
<keyword evidence="2" id="KW-0378">Hydrolase</keyword>
<dbReference type="PANTHER" id="PTHR46118">
    <property type="entry name" value="PROTEIN ABHD11"/>
    <property type="match status" value="1"/>
</dbReference>
<dbReference type="GO" id="GO:0006629">
    <property type="term" value="P:lipid metabolic process"/>
    <property type="evidence" value="ECO:0007669"/>
    <property type="project" value="EnsemblFungi"/>
</dbReference>
<dbReference type="PANTHER" id="PTHR46118:SF4">
    <property type="entry name" value="PROTEIN ABHD11"/>
    <property type="match status" value="1"/>
</dbReference>
<accession>G8BV06</accession>
<feature type="domain" description="AB hydrolase-1" evidence="3">
    <location>
        <begin position="34"/>
        <end position="300"/>
    </location>
</feature>
<comment type="similarity">
    <text evidence="1">Belongs to the AB hydrolase superfamily.</text>
</comment>
<dbReference type="OrthoDB" id="8119704at2759"/>
<dbReference type="SUPFAM" id="SSF53474">
    <property type="entry name" value="alpha/beta-Hydrolases"/>
    <property type="match status" value="1"/>
</dbReference>
<dbReference type="EMBL" id="HE612861">
    <property type="protein sequence ID" value="CCE63588.1"/>
    <property type="molecule type" value="Genomic_DNA"/>
</dbReference>
<evidence type="ECO:0000256" key="1">
    <source>
        <dbReference type="ARBA" id="ARBA00008645"/>
    </source>
</evidence>
<dbReference type="STRING" id="1071381.G8BV06"/>
<dbReference type="GO" id="GO:0005739">
    <property type="term" value="C:mitochondrion"/>
    <property type="evidence" value="ECO:0007669"/>
    <property type="project" value="EnsemblFungi"/>
</dbReference>
<dbReference type="Proteomes" id="UP000005666">
    <property type="component" value="Chromosome 6"/>
</dbReference>
<dbReference type="AlphaFoldDB" id="G8BV06"/>
<protein>
    <recommendedName>
        <fullName evidence="3">AB hydrolase-1 domain-containing protein</fullName>
    </recommendedName>
</protein>
<keyword evidence="5" id="KW-1185">Reference proteome</keyword>
<dbReference type="OMA" id="FLGMSDN"/>
<evidence type="ECO:0000259" key="3">
    <source>
        <dbReference type="Pfam" id="PF00561"/>
    </source>
</evidence>
<dbReference type="KEGG" id="tpf:TPHA_0F01020"/>
<organism evidence="4 5">
    <name type="scientific">Tetrapisispora phaffii (strain ATCC 24235 / CBS 4417 / NBRC 1672 / NRRL Y-8282 / UCD 70-5)</name>
    <name type="common">Yeast</name>
    <name type="synonym">Fabospora phaffii</name>
    <dbReference type="NCBI Taxonomy" id="1071381"/>
    <lineage>
        <taxon>Eukaryota</taxon>
        <taxon>Fungi</taxon>
        <taxon>Dikarya</taxon>
        <taxon>Ascomycota</taxon>
        <taxon>Saccharomycotina</taxon>
        <taxon>Saccharomycetes</taxon>
        <taxon>Saccharomycetales</taxon>
        <taxon>Saccharomycetaceae</taxon>
        <taxon>Tetrapisispora</taxon>
    </lineage>
</organism>
<gene>
    <name evidence="4" type="primary">TPHA0F01020</name>
    <name evidence="4" type="ordered locus">TPHA_0F01020</name>
</gene>
<dbReference type="GO" id="GO:0004806">
    <property type="term" value="F:triacylglycerol lipase activity"/>
    <property type="evidence" value="ECO:0007669"/>
    <property type="project" value="EnsemblFungi"/>
</dbReference>
<dbReference type="RefSeq" id="XP_003686022.1">
    <property type="nucleotide sequence ID" value="XM_003685974.1"/>
</dbReference>
<proteinExistence type="inferred from homology"/>
<dbReference type="GeneID" id="11535552"/>
<reference evidence="4 5" key="1">
    <citation type="journal article" date="2011" name="Proc. Natl. Acad. Sci. U.S.A.">
        <title>Evolutionary erosion of yeast sex chromosomes by mating-type switching accidents.</title>
        <authorList>
            <person name="Gordon J.L."/>
            <person name="Armisen D."/>
            <person name="Proux-Wera E."/>
            <person name="Oheigeartaigh S.S."/>
            <person name="Byrne K.P."/>
            <person name="Wolfe K.H."/>
        </authorList>
    </citation>
    <scope>NUCLEOTIDE SEQUENCE [LARGE SCALE GENOMIC DNA]</scope>
    <source>
        <strain evidence="5">ATCC 24235 / CBS 4417 / NBRC 1672 / NRRL Y-8282 / UCD 70-5</strain>
    </source>
</reference>
<dbReference type="InterPro" id="IPR029058">
    <property type="entry name" value="AB_hydrolase_fold"/>
</dbReference>
<evidence type="ECO:0000313" key="4">
    <source>
        <dbReference type="EMBL" id="CCE63588.1"/>
    </source>
</evidence>
<sequence>MMFSQTIRRISTKPRAIELAFDKIACKNNTNKTPLVLIHGLFGSKTSNRSMARSLDTLFGNSRDIYLIDLRNHGESATARPHDYESMSLDVFKFLQAHALHRSILVGHSMGGKVVMNMILQQQMQRKMACEITMGVCIENAPAVTMPNSKFVTYIDALQSAISSGGGGETSLQTRDSVHRHLSEKLPGEQESIIQFLMTLLRRLRRNSNSNSDGSGGGGAVFESKVPLQLLRESIVAGEVSGFPLVPSSDTPPCGTPMLFIRGEASNYLCDEYIVSISSFFANFEVQTVANSGHFVNSERPVECARLIHEYIDRRED</sequence>
<dbReference type="Gene3D" id="3.40.50.1820">
    <property type="entry name" value="alpha/beta hydrolase"/>
    <property type="match status" value="1"/>
</dbReference>
<dbReference type="eggNOG" id="KOG2382">
    <property type="taxonomic scope" value="Eukaryota"/>
</dbReference>